<dbReference type="InterPro" id="IPR044878">
    <property type="entry name" value="UbiA_sf"/>
</dbReference>
<dbReference type="NCBIfam" id="NF006088">
    <property type="entry name" value="PRK08238.1"/>
    <property type="match status" value="1"/>
</dbReference>
<evidence type="ECO:0000256" key="3">
    <source>
        <dbReference type="ARBA" id="ARBA00022692"/>
    </source>
</evidence>
<dbReference type="InterPro" id="IPR023214">
    <property type="entry name" value="HAD_sf"/>
</dbReference>
<feature type="transmembrane region" description="Helical" evidence="6">
    <location>
        <begin position="300"/>
        <end position="321"/>
    </location>
</feature>
<organism evidence="7 8">
    <name type="scientific">Pseudomonas moraviensis</name>
    <dbReference type="NCBI Taxonomy" id="321662"/>
    <lineage>
        <taxon>Bacteria</taxon>
        <taxon>Pseudomonadati</taxon>
        <taxon>Pseudomonadota</taxon>
        <taxon>Gammaproteobacteria</taxon>
        <taxon>Pseudomonadales</taxon>
        <taxon>Pseudomonadaceae</taxon>
        <taxon>Pseudomonas</taxon>
    </lineage>
</organism>
<dbReference type="Proteomes" id="UP000284207">
    <property type="component" value="Unassembled WGS sequence"/>
</dbReference>
<feature type="transmembrane region" description="Helical" evidence="6">
    <location>
        <begin position="401"/>
        <end position="424"/>
    </location>
</feature>
<comment type="subcellular location">
    <subcellularLocation>
        <location evidence="1">Membrane</location>
        <topology evidence="1">Multi-pass membrane protein</topology>
    </subcellularLocation>
</comment>
<feature type="transmembrane region" description="Helical" evidence="6">
    <location>
        <begin position="235"/>
        <end position="254"/>
    </location>
</feature>
<sequence length="490" mass="54584">MNIPLPDFPPPPPVSCDAARPFVVDLDGTLLKSDLLFECAMSFVRNKPLQCLKLLAWLGRGKAYLKDQLAQATDIDVATLPYDADVLWMIKAQRNSGRKIILATASHHALAVRIAEHLKVFDDVIGTTLEQNLSGATKRDVLVTLYGEGGFDYVGNSMDDLPVWRSARHAYIVNPLSGVELATRQLGNIVQVVRSDVRYFGRVYKALRIHQWMKNALIFVPLLAAHQLVNPPLVGRGMLAFVLFGLCASGVYLLNDLLDLSDDRKHPTKRHRPFASGSLSIQSGLVVFPLLLLMSFTGAWLWLPSQFVVVLACYYVLTLVYSLVLKRLMALDVIALALLYTLRIIAGGAAFELELTGWMLAFSMFMFLSLALVKRYAELLMALHSGITGKTGGRDYFPADLAMLSSLGAASGYLAVMVLALYIHDSATTALYEHPRWIWLACPVMLLWITRIWLLTHRGRMNEDPVIFALRDRWSLAMGTVFCLIFWVAA</sequence>
<evidence type="ECO:0000313" key="8">
    <source>
        <dbReference type="Proteomes" id="UP000284207"/>
    </source>
</evidence>
<dbReference type="InterPro" id="IPR036412">
    <property type="entry name" value="HAD-like_sf"/>
</dbReference>
<dbReference type="Gene3D" id="1.10.357.140">
    <property type="entry name" value="UbiA prenyltransferase"/>
    <property type="match status" value="1"/>
</dbReference>
<accession>A0A423NNH0</accession>
<dbReference type="InterPro" id="IPR039653">
    <property type="entry name" value="Prenyltransferase"/>
</dbReference>
<reference evidence="7 8" key="1">
    <citation type="submission" date="2016-10" db="EMBL/GenBank/DDBJ databases">
        <title>Comparative genome analysis of multiple Pseudomonas spp. focuses on biocontrol and plant growth promoting traits.</title>
        <authorList>
            <person name="Tao X.-Y."/>
            <person name="Taylor C.G."/>
        </authorList>
    </citation>
    <scope>NUCLEOTIDE SEQUENCE [LARGE SCALE GENOMIC DNA]</scope>
    <source>
        <strain evidence="7 8">36B3</strain>
    </source>
</reference>
<evidence type="ECO:0000256" key="1">
    <source>
        <dbReference type="ARBA" id="ARBA00004141"/>
    </source>
</evidence>
<dbReference type="GO" id="GO:0009247">
    <property type="term" value="P:glycolipid biosynthetic process"/>
    <property type="evidence" value="ECO:0007669"/>
    <property type="project" value="TreeGrafter"/>
</dbReference>
<protein>
    <recommendedName>
        <fullName evidence="9">Prenyltransferase</fullName>
    </recommendedName>
</protein>
<dbReference type="RefSeq" id="WP_123418808.1">
    <property type="nucleotide sequence ID" value="NZ_MOCA01000005.1"/>
</dbReference>
<feature type="transmembrane region" description="Helical" evidence="6">
    <location>
        <begin position="436"/>
        <end position="454"/>
    </location>
</feature>
<feature type="transmembrane region" description="Helical" evidence="6">
    <location>
        <begin position="355"/>
        <end position="373"/>
    </location>
</feature>
<evidence type="ECO:0000256" key="5">
    <source>
        <dbReference type="ARBA" id="ARBA00023136"/>
    </source>
</evidence>
<evidence type="ECO:0000256" key="2">
    <source>
        <dbReference type="ARBA" id="ARBA00022475"/>
    </source>
</evidence>
<comment type="caution">
    <text evidence="7">The sequence shown here is derived from an EMBL/GenBank/DDBJ whole genome shotgun (WGS) entry which is preliminary data.</text>
</comment>
<feature type="transmembrane region" description="Helical" evidence="6">
    <location>
        <begin position="328"/>
        <end position="349"/>
    </location>
</feature>
<keyword evidence="5 6" id="KW-0472">Membrane</keyword>
<dbReference type="Pfam" id="PF12710">
    <property type="entry name" value="HAD"/>
    <property type="match status" value="1"/>
</dbReference>
<keyword evidence="4 6" id="KW-1133">Transmembrane helix</keyword>
<dbReference type="SUPFAM" id="SSF56784">
    <property type="entry name" value="HAD-like"/>
    <property type="match status" value="1"/>
</dbReference>
<name>A0A423NNH0_9PSED</name>
<dbReference type="PANTHER" id="PTHR11048">
    <property type="entry name" value="PRENYLTRANSFERASES"/>
    <property type="match status" value="1"/>
</dbReference>
<keyword evidence="3 6" id="KW-0812">Transmembrane</keyword>
<dbReference type="GO" id="GO:0016765">
    <property type="term" value="F:transferase activity, transferring alkyl or aryl (other than methyl) groups"/>
    <property type="evidence" value="ECO:0007669"/>
    <property type="project" value="InterPro"/>
</dbReference>
<evidence type="ECO:0000256" key="6">
    <source>
        <dbReference type="SAM" id="Phobius"/>
    </source>
</evidence>
<dbReference type="PANTHER" id="PTHR11048:SF5">
    <property type="entry name" value="DECAPRENYL-PHOSPHATE PHOSPHORIBOSYLTRANSFERASE"/>
    <property type="match status" value="1"/>
</dbReference>
<dbReference type="EMBL" id="MOCA01000005">
    <property type="protein sequence ID" value="RON99809.1"/>
    <property type="molecule type" value="Genomic_DNA"/>
</dbReference>
<dbReference type="Gene3D" id="3.40.50.1000">
    <property type="entry name" value="HAD superfamily/HAD-like"/>
    <property type="match status" value="1"/>
</dbReference>
<dbReference type="InterPro" id="IPR000537">
    <property type="entry name" value="UbiA_prenyltransferase"/>
</dbReference>
<dbReference type="CDD" id="cd13963">
    <property type="entry name" value="PT_UbiA_2"/>
    <property type="match status" value="1"/>
</dbReference>
<proteinExistence type="predicted"/>
<gene>
    <name evidence="7" type="ORF">BK674_12200</name>
</gene>
<feature type="transmembrane region" description="Helical" evidence="6">
    <location>
        <begin position="274"/>
        <end position="294"/>
    </location>
</feature>
<feature type="transmembrane region" description="Helical" evidence="6">
    <location>
        <begin position="474"/>
        <end position="489"/>
    </location>
</feature>
<evidence type="ECO:0000313" key="7">
    <source>
        <dbReference type="EMBL" id="RON99809.1"/>
    </source>
</evidence>
<keyword evidence="2" id="KW-1003">Cell membrane</keyword>
<dbReference type="GO" id="GO:0005886">
    <property type="term" value="C:plasma membrane"/>
    <property type="evidence" value="ECO:0007669"/>
    <property type="project" value="TreeGrafter"/>
</dbReference>
<evidence type="ECO:0008006" key="9">
    <source>
        <dbReference type="Google" id="ProtNLM"/>
    </source>
</evidence>
<evidence type="ECO:0000256" key="4">
    <source>
        <dbReference type="ARBA" id="ARBA00022989"/>
    </source>
</evidence>
<dbReference type="AlphaFoldDB" id="A0A423NNH0"/>
<dbReference type="Pfam" id="PF01040">
    <property type="entry name" value="UbiA"/>
    <property type="match status" value="1"/>
</dbReference>